<accession>A0A3B1AX50</accession>
<name>A0A3B1AX50_9ZZZZ</name>
<proteinExistence type="predicted"/>
<gene>
    <name evidence="1" type="ORF">MNBD_GAMMA19-988</name>
</gene>
<reference evidence="1" key="1">
    <citation type="submission" date="2018-06" db="EMBL/GenBank/DDBJ databases">
        <authorList>
            <person name="Zhirakovskaya E."/>
        </authorList>
    </citation>
    <scope>NUCLEOTIDE SEQUENCE</scope>
</reference>
<sequence>MKVALHQSQYLPWPPYFKKMMAVDCFVLMDNVQFQKNGMQNRNQVRNKQGAFWLTIPVSGKLEDHIADKRIADAGWTRKHWQSLQTAYGRAPYWGQHKKALEVLYQGSYTTLGEVNEVFIRFFLNVLEIDIPVVSLSSLNVNGSKSSLVLNACKALNADCYVSGHGASGYLDTDVFAEAGIAIEFMKSTPPVYTQGEMEFIPGLSMIDMLMHQNPAQIRACLEN</sequence>
<dbReference type="EMBL" id="UOFV01000145">
    <property type="protein sequence ID" value="VAW98564.1"/>
    <property type="molecule type" value="Genomic_DNA"/>
</dbReference>
<dbReference type="Pfam" id="PF08889">
    <property type="entry name" value="WbqC"/>
    <property type="match status" value="1"/>
</dbReference>
<dbReference type="AlphaFoldDB" id="A0A3B1AX50"/>
<protein>
    <recommendedName>
        <fullName evidence="2">WbqC-like protein family protein</fullName>
    </recommendedName>
</protein>
<evidence type="ECO:0000313" key="1">
    <source>
        <dbReference type="EMBL" id="VAW98564.1"/>
    </source>
</evidence>
<organism evidence="1">
    <name type="scientific">hydrothermal vent metagenome</name>
    <dbReference type="NCBI Taxonomy" id="652676"/>
    <lineage>
        <taxon>unclassified sequences</taxon>
        <taxon>metagenomes</taxon>
        <taxon>ecological metagenomes</taxon>
    </lineage>
</organism>
<evidence type="ECO:0008006" key="2">
    <source>
        <dbReference type="Google" id="ProtNLM"/>
    </source>
</evidence>
<dbReference type="InterPro" id="IPR014985">
    <property type="entry name" value="WbqC"/>
</dbReference>